<dbReference type="AlphaFoldDB" id="A0AAE1DY93"/>
<evidence type="ECO:0000256" key="1">
    <source>
        <dbReference type="ARBA" id="ARBA00004123"/>
    </source>
</evidence>
<keyword evidence="5" id="KW-0539">Nucleus</keyword>
<evidence type="ECO:0000259" key="7">
    <source>
        <dbReference type="PROSITE" id="PS50112"/>
    </source>
</evidence>
<evidence type="ECO:0000313" key="9">
    <source>
        <dbReference type="Proteomes" id="UP001283361"/>
    </source>
</evidence>
<dbReference type="InterPro" id="IPR035965">
    <property type="entry name" value="PAS-like_dom_sf"/>
</dbReference>
<dbReference type="InterPro" id="IPR000014">
    <property type="entry name" value="PAS"/>
</dbReference>
<feature type="compositionally biased region" description="Low complexity" evidence="6">
    <location>
        <begin position="290"/>
        <end position="306"/>
    </location>
</feature>
<comment type="caution">
    <text evidence="8">The sequence shown here is derived from an EMBL/GenBank/DDBJ whole genome shotgun (WGS) entry which is preliminary data.</text>
</comment>
<dbReference type="InterPro" id="IPR013767">
    <property type="entry name" value="PAS_fold"/>
</dbReference>
<feature type="compositionally biased region" description="Low complexity" evidence="6">
    <location>
        <begin position="344"/>
        <end position="357"/>
    </location>
</feature>
<dbReference type="CDD" id="cd00130">
    <property type="entry name" value="PAS"/>
    <property type="match status" value="1"/>
</dbReference>
<accession>A0AAE1DY93</accession>
<dbReference type="EMBL" id="JAWDGP010001864">
    <property type="protein sequence ID" value="KAK3787439.1"/>
    <property type="molecule type" value="Genomic_DNA"/>
</dbReference>
<feature type="region of interest" description="Disordered" evidence="6">
    <location>
        <begin position="83"/>
        <end position="115"/>
    </location>
</feature>
<evidence type="ECO:0000256" key="6">
    <source>
        <dbReference type="SAM" id="MobiDB-lite"/>
    </source>
</evidence>
<comment type="subcellular location">
    <subcellularLocation>
        <location evidence="1">Nucleus</location>
    </subcellularLocation>
</comment>
<keyword evidence="4" id="KW-0804">Transcription</keyword>
<evidence type="ECO:0000256" key="3">
    <source>
        <dbReference type="ARBA" id="ARBA00023015"/>
    </source>
</evidence>
<feature type="region of interest" description="Disordered" evidence="6">
    <location>
        <begin position="267"/>
        <end position="357"/>
    </location>
</feature>
<dbReference type="PANTHER" id="PTHR23043">
    <property type="entry name" value="HYPOXIA-INDUCIBLE FACTOR 1 ALPHA"/>
    <property type="match status" value="1"/>
</dbReference>
<dbReference type="PROSITE" id="PS50112">
    <property type="entry name" value="PAS"/>
    <property type="match status" value="1"/>
</dbReference>
<sequence>MCDRVFSNLLRSKRANGAKDKWLIRHQHLVAAHIMTIAESNIQSVSRLNEDDVVTDETGADSSSWARDKHLSPVACSLAHVVPVKDDQRQTEMERQDNIEPLSSSDNASAPKQTKSISFLSSHTELVSNRFLKDQQISNYNSHRFLHRESKGEKLSFYQDLSPQERNIEHPNLVVKESQQRSGLSSYRGNPGQTTDMITSKFDEQLERGMQHFLTSEMEASQDLSHPWHDMMSSKASATQRAAPSFGSDPYNSSMLPLLKTGEAQFDHFSFGGDDPSPNSIYPMQSWGRGDFPPGGSSPDSSSSDSHNTSGHFLQSPVISPSSPSSTLTRSSHTAGGITSPRTSSSSSPSVSSEASLALEPLPEEGRIMLDAVNGFLLMLDSDARVLFVSENVTEHLGYQQVDMLGCDIRDFIHTQDLKELEHQLSDTQFTGVTNQKLPTWMTRRMFYLGMKFSFFRPGSRAKESGYTLEMVVNVIVSLLVVNIADPKPIARVHRPDVRSMSLIPSISHDDRMEWMHQVRSDWKPGSPSSLGCLQGCVTPAIDLPWLSQFYYAGSPAPVDGKTDTQAKSSPALTPHSALSLSRVTEARDVRLTVVPRLMPSIWCLVVLTGTGKELTPLGDFFFFFVLAAESSSNLSTENRPPVS</sequence>
<evidence type="ECO:0000313" key="8">
    <source>
        <dbReference type="EMBL" id="KAK3787439.1"/>
    </source>
</evidence>
<dbReference type="GO" id="GO:0005634">
    <property type="term" value="C:nucleus"/>
    <property type="evidence" value="ECO:0007669"/>
    <property type="project" value="UniProtKB-SubCell"/>
</dbReference>
<feature type="compositionally biased region" description="Polar residues" evidence="6">
    <location>
        <begin position="101"/>
        <end position="115"/>
    </location>
</feature>
<feature type="compositionally biased region" description="Basic and acidic residues" evidence="6">
    <location>
        <begin position="83"/>
        <end position="98"/>
    </location>
</feature>
<proteinExistence type="predicted"/>
<dbReference type="GO" id="GO:0000981">
    <property type="term" value="F:DNA-binding transcription factor activity, RNA polymerase II-specific"/>
    <property type="evidence" value="ECO:0007669"/>
    <property type="project" value="TreeGrafter"/>
</dbReference>
<feature type="compositionally biased region" description="Low complexity" evidence="6">
    <location>
        <begin position="316"/>
        <end position="334"/>
    </location>
</feature>
<dbReference type="Gene3D" id="3.30.450.20">
    <property type="entry name" value="PAS domain"/>
    <property type="match status" value="1"/>
</dbReference>
<protein>
    <recommendedName>
        <fullName evidence="7">PAS domain-containing protein</fullName>
    </recommendedName>
</protein>
<evidence type="ECO:0000256" key="2">
    <source>
        <dbReference type="ARBA" id="ARBA00022737"/>
    </source>
</evidence>
<dbReference type="SMART" id="SM00091">
    <property type="entry name" value="PAS"/>
    <property type="match status" value="1"/>
</dbReference>
<keyword evidence="9" id="KW-1185">Reference proteome</keyword>
<dbReference type="Pfam" id="PF00989">
    <property type="entry name" value="PAS"/>
    <property type="match status" value="1"/>
</dbReference>
<feature type="domain" description="PAS" evidence="7">
    <location>
        <begin position="362"/>
        <end position="432"/>
    </location>
</feature>
<evidence type="ECO:0000256" key="4">
    <source>
        <dbReference type="ARBA" id="ARBA00023163"/>
    </source>
</evidence>
<gene>
    <name evidence="8" type="ORF">RRG08_025706</name>
</gene>
<dbReference type="SUPFAM" id="SSF55785">
    <property type="entry name" value="PYP-like sensor domain (PAS domain)"/>
    <property type="match status" value="1"/>
</dbReference>
<dbReference type="Proteomes" id="UP001283361">
    <property type="component" value="Unassembled WGS sequence"/>
</dbReference>
<evidence type="ECO:0000256" key="5">
    <source>
        <dbReference type="ARBA" id="ARBA00023242"/>
    </source>
</evidence>
<organism evidence="8 9">
    <name type="scientific">Elysia crispata</name>
    <name type="common">lettuce slug</name>
    <dbReference type="NCBI Taxonomy" id="231223"/>
    <lineage>
        <taxon>Eukaryota</taxon>
        <taxon>Metazoa</taxon>
        <taxon>Spiralia</taxon>
        <taxon>Lophotrochozoa</taxon>
        <taxon>Mollusca</taxon>
        <taxon>Gastropoda</taxon>
        <taxon>Heterobranchia</taxon>
        <taxon>Euthyneura</taxon>
        <taxon>Panpulmonata</taxon>
        <taxon>Sacoglossa</taxon>
        <taxon>Placobranchoidea</taxon>
        <taxon>Plakobranchidae</taxon>
        <taxon>Elysia</taxon>
    </lineage>
</organism>
<dbReference type="PANTHER" id="PTHR23043:SF17">
    <property type="entry name" value="PROTEIN SIMILAR"/>
    <property type="match status" value="1"/>
</dbReference>
<name>A0AAE1DY93_9GAST</name>
<reference evidence="8" key="1">
    <citation type="journal article" date="2023" name="G3 (Bethesda)">
        <title>A reference genome for the long-term kleptoplast-retaining sea slug Elysia crispata morphotype clarki.</title>
        <authorList>
            <person name="Eastman K.E."/>
            <person name="Pendleton A.L."/>
            <person name="Shaikh M.A."/>
            <person name="Suttiyut T."/>
            <person name="Ogas R."/>
            <person name="Tomko P."/>
            <person name="Gavelis G."/>
            <person name="Widhalm J.R."/>
            <person name="Wisecaver J.H."/>
        </authorList>
    </citation>
    <scope>NUCLEOTIDE SEQUENCE</scope>
    <source>
        <strain evidence="8">ECLA1</strain>
    </source>
</reference>
<dbReference type="GO" id="GO:0000977">
    <property type="term" value="F:RNA polymerase II transcription regulatory region sequence-specific DNA binding"/>
    <property type="evidence" value="ECO:0007669"/>
    <property type="project" value="TreeGrafter"/>
</dbReference>
<keyword evidence="2" id="KW-0677">Repeat</keyword>
<keyword evidence="3" id="KW-0805">Transcription regulation</keyword>